<proteinExistence type="predicted"/>
<accession>A0ABS5Y852</accession>
<dbReference type="RefSeq" id="WP_215619004.1">
    <property type="nucleotide sequence ID" value="NZ_JADOER010000011.1"/>
</dbReference>
<comment type="caution">
    <text evidence="3">The sequence shown here is derived from an EMBL/GenBank/DDBJ whole genome shotgun (WGS) entry which is preliminary data.</text>
</comment>
<gene>
    <name evidence="3" type="ORF">IXB28_12950</name>
</gene>
<sequence length="233" mass="26942">MHCPCCQTSSLKRDRLNEFLAVHACEACEGQWISSYDYWHWLEWETNDEPIKPCDHVDLSDRLEVADNSRATFCPECHHLMRRAKVGHGLEFYLDRCSHCGGSWFDKGEWEILKACNIHNKVHLVFSEPWQSQIRQAEFNRVLEETYRSALGDDDYAQALGIRAWLEQHPHRDYIISLLNQIPPAEDESRYVHIDKAPPQNDLPKPVMNDHHSMVAGNGGGVAQSYEYPQPAK</sequence>
<evidence type="ECO:0000256" key="1">
    <source>
        <dbReference type="SAM" id="MobiDB-lite"/>
    </source>
</evidence>
<dbReference type="EMBL" id="JADOER010000011">
    <property type="protein sequence ID" value="MBT9313120.1"/>
    <property type="molecule type" value="Genomic_DNA"/>
</dbReference>
<evidence type="ECO:0000259" key="2">
    <source>
        <dbReference type="Pfam" id="PF13453"/>
    </source>
</evidence>
<dbReference type="Pfam" id="PF13453">
    <property type="entry name" value="Zn_ribbon_TFIIB"/>
    <property type="match status" value="1"/>
</dbReference>
<keyword evidence="4" id="KW-1185">Reference proteome</keyword>
<feature type="region of interest" description="Disordered" evidence="1">
    <location>
        <begin position="195"/>
        <end position="233"/>
    </location>
</feature>
<dbReference type="InterPro" id="IPR027392">
    <property type="entry name" value="TF_Znf"/>
</dbReference>
<evidence type="ECO:0000313" key="4">
    <source>
        <dbReference type="Proteomes" id="UP001196661"/>
    </source>
</evidence>
<feature type="domain" description="Transcription factor zinc-finger" evidence="2">
    <location>
        <begin position="74"/>
        <end position="114"/>
    </location>
</feature>
<reference evidence="3 4" key="1">
    <citation type="journal article" date="2021" name="Mar. Drugs">
        <title>Genome Reduction and Secondary Metabolism of the Marine Sponge-Associated Cyanobacterium Leptothoe.</title>
        <authorList>
            <person name="Konstantinou D."/>
            <person name="Popin R.V."/>
            <person name="Fewer D.P."/>
            <person name="Sivonen K."/>
            <person name="Gkelis S."/>
        </authorList>
    </citation>
    <scope>NUCLEOTIDE SEQUENCE [LARGE SCALE GENOMIC DNA]</scope>
    <source>
        <strain evidence="3 4">TAU-MAC 1615</strain>
    </source>
</reference>
<evidence type="ECO:0000313" key="3">
    <source>
        <dbReference type="EMBL" id="MBT9313120.1"/>
    </source>
</evidence>
<protein>
    <submittedName>
        <fullName evidence="3">Zf-TFIIB domain-containing protein</fullName>
    </submittedName>
</protein>
<dbReference type="Proteomes" id="UP001196661">
    <property type="component" value="Unassembled WGS sequence"/>
</dbReference>
<name>A0ABS5Y852_9CYAN</name>
<organism evidence="3 4">
    <name type="scientific">Leptothoe kymatousa TAU-MAC 1615</name>
    <dbReference type="NCBI Taxonomy" id="2364775"/>
    <lineage>
        <taxon>Bacteria</taxon>
        <taxon>Bacillati</taxon>
        <taxon>Cyanobacteriota</taxon>
        <taxon>Cyanophyceae</taxon>
        <taxon>Nodosilineales</taxon>
        <taxon>Cymatolegaceae</taxon>
        <taxon>Leptothoe</taxon>
        <taxon>Leptothoe kymatousa</taxon>
    </lineage>
</organism>